<dbReference type="GO" id="GO:0003677">
    <property type="term" value="F:DNA binding"/>
    <property type="evidence" value="ECO:0007669"/>
    <property type="project" value="UniProtKB-UniRule"/>
</dbReference>
<sequence length="199" mass="22802">MENSTIYDNPSFQHILTTTEEIILEKGCRNTTLKDIIERSGLSKGAIYHYVESKDELFGFILKSKIEEMNEKFQQSIVKSIQEETSNQGPFGVVSQFLFSRQSKNDSGNLIFIYLLSQDNEKLKKILYDILNYTKETGAQWIKLGQEHGVIPNSIDANKMSTLLLTFSYGMRVIQILSSTEEDKIDQKDILNIIMKTLT</sequence>
<name>A0A0U1P0D8_9BACI</name>
<keyword evidence="2 4" id="KW-0238">DNA-binding</keyword>
<dbReference type="AlphaFoldDB" id="A0A0U1P0D8"/>
<feature type="domain" description="HTH tetR-type" evidence="5">
    <location>
        <begin position="9"/>
        <end position="69"/>
    </location>
</feature>
<dbReference type="RefSeq" id="WP_090636673.1">
    <property type="nucleotide sequence ID" value="NZ_CVRB01000004.1"/>
</dbReference>
<dbReference type="SUPFAM" id="SSF46689">
    <property type="entry name" value="Homeodomain-like"/>
    <property type="match status" value="1"/>
</dbReference>
<evidence type="ECO:0000259" key="5">
    <source>
        <dbReference type="PROSITE" id="PS50977"/>
    </source>
</evidence>
<gene>
    <name evidence="6" type="ORF">BN000_03687</name>
</gene>
<dbReference type="PANTHER" id="PTHR47506">
    <property type="entry name" value="TRANSCRIPTIONAL REGULATORY PROTEIN"/>
    <property type="match status" value="1"/>
</dbReference>
<dbReference type="PANTHER" id="PTHR47506:SF1">
    <property type="entry name" value="HTH-TYPE TRANSCRIPTIONAL REGULATOR YJDC"/>
    <property type="match status" value="1"/>
</dbReference>
<dbReference type="SUPFAM" id="SSF48498">
    <property type="entry name" value="Tetracyclin repressor-like, C-terminal domain"/>
    <property type="match status" value="1"/>
</dbReference>
<evidence type="ECO:0000313" key="7">
    <source>
        <dbReference type="Proteomes" id="UP000199087"/>
    </source>
</evidence>
<proteinExistence type="predicted"/>
<organism evidence="6 7">
    <name type="scientific">Neobacillus massiliamazoniensis</name>
    <dbReference type="NCBI Taxonomy" id="1499688"/>
    <lineage>
        <taxon>Bacteria</taxon>
        <taxon>Bacillati</taxon>
        <taxon>Bacillota</taxon>
        <taxon>Bacilli</taxon>
        <taxon>Bacillales</taxon>
        <taxon>Bacillaceae</taxon>
        <taxon>Neobacillus</taxon>
    </lineage>
</organism>
<feature type="DNA-binding region" description="H-T-H motif" evidence="4">
    <location>
        <begin position="32"/>
        <end position="51"/>
    </location>
</feature>
<evidence type="ECO:0000256" key="3">
    <source>
        <dbReference type="ARBA" id="ARBA00023163"/>
    </source>
</evidence>
<dbReference type="InterPro" id="IPR009057">
    <property type="entry name" value="Homeodomain-like_sf"/>
</dbReference>
<evidence type="ECO:0000256" key="4">
    <source>
        <dbReference type="PROSITE-ProRule" id="PRU00335"/>
    </source>
</evidence>
<dbReference type="Gene3D" id="1.10.357.10">
    <property type="entry name" value="Tetracycline Repressor, domain 2"/>
    <property type="match status" value="1"/>
</dbReference>
<keyword evidence="3" id="KW-0804">Transcription</keyword>
<evidence type="ECO:0000256" key="1">
    <source>
        <dbReference type="ARBA" id="ARBA00023015"/>
    </source>
</evidence>
<dbReference type="EMBL" id="CVRB01000004">
    <property type="protein sequence ID" value="CRK83696.1"/>
    <property type="molecule type" value="Genomic_DNA"/>
</dbReference>
<dbReference type="OrthoDB" id="9814703at2"/>
<dbReference type="Proteomes" id="UP000199087">
    <property type="component" value="Unassembled WGS sequence"/>
</dbReference>
<evidence type="ECO:0000256" key="2">
    <source>
        <dbReference type="ARBA" id="ARBA00023125"/>
    </source>
</evidence>
<protein>
    <submittedName>
        <fullName evidence="6">TetR family transcriptional regulator</fullName>
    </submittedName>
</protein>
<reference evidence="7" key="1">
    <citation type="submission" date="2015-05" db="EMBL/GenBank/DDBJ databases">
        <authorList>
            <person name="Urmite Genomes"/>
        </authorList>
    </citation>
    <scope>NUCLEOTIDE SEQUENCE [LARGE SCALE GENOMIC DNA]</scope>
    <source>
        <strain evidence="7">LF1</strain>
    </source>
</reference>
<dbReference type="PRINTS" id="PR00455">
    <property type="entry name" value="HTHTETR"/>
</dbReference>
<keyword evidence="1" id="KW-0805">Transcription regulation</keyword>
<dbReference type="InterPro" id="IPR036271">
    <property type="entry name" value="Tet_transcr_reg_TetR-rel_C_sf"/>
</dbReference>
<keyword evidence="7" id="KW-1185">Reference proteome</keyword>
<dbReference type="InterPro" id="IPR001647">
    <property type="entry name" value="HTH_TetR"/>
</dbReference>
<dbReference type="Pfam" id="PF00440">
    <property type="entry name" value="TetR_N"/>
    <property type="match status" value="1"/>
</dbReference>
<dbReference type="PROSITE" id="PS50977">
    <property type="entry name" value="HTH_TETR_2"/>
    <property type="match status" value="1"/>
</dbReference>
<evidence type="ECO:0000313" key="6">
    <source>
        <dbReference type="EMBL" id="CRK83696.1"/>
    </source>
</evidence>
<accession>A0A0U1P0D8</accession>
<dbReference type="STRING" id="1499688.BN000_03687"/>